<dbReference type="PROSITE" id="PS01295">
    <property type="entry name" value="ISPD"/>
    <property type="match status" value="1"/>
</dbReference>
<dbReference type="InterPro" id="IPR029044">
    <property type="entry name" value="Nucleotide-diphossugar_trans"/>
</dbReference>
<name>A0ABN4CH90_9CORY</name>
<dbReference type="GO" id="GO:0050518">
    <property type="term" value="F:2-C-methyl-D-erythritol 4-phosphate cytidylyltransferase activity"/>
    <property type="evidence" value="ECO:0007669"/>
    <property type="project" value="UniProtKB-EC"/>
</dbReference>
<dbReference type="Pfam" id="PF01128">
    <property type="entry name" value="IspD"/>
    <property type="match status" value="1"/>
</dbReference>
<keyword evidence="6 7" id="KW-0414">Isoprene biosynthesis</keyword>
<comment type="pathway">
    <text evidence="2 7">Isoprenoid biosynthesis; isopentenyl diphosphate biosynthesis via DXP pathway; isopentenyl diphosphate from 1-deoxy-D-xylulose 5-phosphate: step 2/6.</text>
</comment>
<feature type="site" description="Transition state stabilizer" evidence="7">
    <location>
        <position position="24"/>
    </location>
</feature>
<evidence type="ECO:0000256" key="7">
    <source>
        <dbReference type="HAMAP-Rule" id="MF_00108"/>
    </source>
</evidence>
<evidence type="ECO:0000313" key="9">
    <source>
        <dbReference type="Proteomes" id="UP000019226"/>
    </source>
</evidence>
<dbReference type="NCBIfam" id="TIGR00453">
    <property type="entry name" value="ispD"/>
    <property type="match status" value="1"/>
</dbReference>
<evidence type="ECO:0000256" key="1">
    <source>
        <dbReference type="ARBA" id="ARBA00001282"/>
    </source>
</evidence>
<gene>
    <name evidence="7 8" type="primary">ispD</name>
    <name evidence="8" type="ORF">CCASEI_12440</name>
</gene>
<dbReference type="InterPro" id="IPR001228">
    <property type="entry name" value="IspD"/>
</dbReference>
<dbReference type="CDD" id="cd02516">
    <property type="entry name" value="CDP-ME_synthetase"/>
    <property type="match status" value="1"/>
</dbReference>
<evidence type="ECO:0000256" key="5">
    <source>
        <dbReference type="ARBA" id="ARBA00022695"/>
    </source>
</evidence>
<dbReference type="EMBL" id="CP004350">
    <property type="protein sequence ID" value="AHI21038.1"/>
    <property type="molecule type" value="Genomic_DNA"/>
</dbReference>
<evidence type="ECO:0000256" key="2">
    <source>
        <dbReference type="ARBA" id="ARBA00004787"/>
    </source>
</evidence>
<comment type="similarity">
    <text evidence="3 7">Belongs to the IspD/TarI cytidylyltransferase family. IspD subfamily.</text>
</comment>
<dbReference type="Proteomes" id="UP000019226">
    <property type="component" value="Chromosome"/>
</dbReference>
<feature type="site" description="Positions MEP for the nucleophilic attack" evidence="7">
    <location>
        <position position="156"/>
    </location>
</feature>
<feature type="site" description="Transition state stabilizer" evidence="7">
    <location>
        <position position="17"/>
    </location>
</feature>
<dbReference type="GeneID" id="82878587"/>
<protein>
    <recommendedName>
        <fullName evidence="7">2-C-methyl-D-erythritol 4-phosphate cytidylyltransferase</fullName>
        <ecNumber evidence="7">2.7.7.60</ecNumber>
    </recommendedName>
    <alternativeName>
        <fullName evidence="7">4-diphosphocytidyl-2C-methyl-D-erythritol synthase</fullName>
    </alternativeName>
    <alternativeName>
        <fullName evidence="7">MEP cytidylyltransferase</fullName>
        <shortName evidence="7">MCT</shortName>
    </alternativeName>
</protein>
<reference evidence="9" key="1">
    <citation type="submission" date="2013-02" db="EMBL/GenBank/DDBJ databases">
        <title>The complete genome sequence of Corynebacterium casei LMG S-19264 (=DSM 44701).</title>
        <authorList>
            <person name="Ruckert C."/>
            <person name="Albersmeier A."/>
            <person name="Kalinowski J."/>
        </authorList>
    </citation>
    <scope>NUCLEOTIDE SEQUENCE [LARGE SCALE GENOMIC DNA]</scope>
    <source>
        <strain evidence="9">LMG S-19264</strain>
    </source>
</reference>
<dbReference type="InterPro" id="IPR034683">
    <property type="entry name" value="IspD/TarI"/>
</dbReference>
<keyword evidence="5 7" id="KW-0548">Nucleotidyltransferase</keyword>
<evidence type="ECO:0000313" key="8">
    <source>
        <dbReference type="EMBL" id="AHI21038.1"/>
    </source>
</evidence>
<evidence type="ECO:0000256" key="4">
    <source>
        <dbReference type="ARBA" id="ARBA00022679"/>
    </source>
</evidence>
<dbReference type="Gene3D" id="3.90.550.10">
    <property type="entry name" value="Spore Coat Polysaccharide Biosynthesis Protein SpsA, Chain A"/>
    <property type="match status" value="1"/>
</dbReference>
<feature type="site" description="Positions MEP for the nucleophilic attack" evidence="7">
    <location>
        <position position="215"/>
    </location>
</feature>
<accession>A0ABN4CH90</accession>
<dbReference type="InterPro" id="IPR050088">
    <property type="entry name" value="IspD/TarI_cytidylyltransf_bact"/>
</dbReference>
<keyword evidence="9" id="KW-1185">Reference proteome</keyword>
<dbReference type="PANTHER" id="PTHR32125">
    <property type="entry name" value="2-C-METHYL-D-ERYTHRITOL 4-PHOSPHATE CYTIDYLYLTRANSFERASE, CHLOROPLASTIC"/>
    <property type="match status" value="1"/>
</dbReference>
<dbReference type="HAMAP" id="MF_00108">
    <property type="entry name" value="IspD"/>
    <property type="match status" value="1"/>
</dbReference>
<dbReference type="RefSeq" id="WP_006822686.1">
    <property type="nucleotide sequence ID" value="NZ_CP004350.1"/>
</dbReference>
<evidence type="ECO:0000256" key="3">
    <source>
        <dbReference type="ARBA" id="ARBA00009789"/>
    </source>
</evidence>
<dbReference type="SUPFAM" id="SSF53448">
    <property type="entry name" value="Nucleotide-diphospho-sugar transferases"/>
    <property type="match status" value="1"/>
</dbReference>
<dbReference type="InterPro" id="IPR018294">
    <property type="entry name" value="ISPD_synthase_CS"/>
</dbReference>
<comment type="catalytic activity">
    <reaction evidence="1 7">
        <text>2-C-methyl-D-erythritol 4-phosphate + CTP + H(+) = 4-CDP-2-C-methyl-D-erythritol + diphosphate</text>
        <dbReference type="Rhea" id="RHEA:13429"/>
        <dbReference type="ChEBI" id="CHEBI:15378"/>
        <dbReference type="ChEBI" id="CHEBI:33019"/>
        <dbReference type="ChEBI" id="CHEBI:37563"/>
        <dbReference type="ChEBI" id="CHEBI:57823"/>
        <dbReference type="ChEBI" id="CHEBI:58262"/>
        <dbReference type="EC" id="2.7.7.60"/>
    </reaction>
</comment>
<evidence type="ECO:0000256" key="6">
    <source>
        <dbReference type="ARBA" id="ARBA00023229"/>
    </source>
</evidence>
<keyword evidence="4 7" id="KW-0808">Transferase</keyword>
<organism evidence="8 9">
    <name type="scientific">Corynebacterium casei LMG S-19264</name>
    <dbReference type="NCBI Taxonomy" id="1285583"/>
    <lineage>
        <taxon>Bacteria</taxon>
        <taxon>Bacillati</taxon>
        <taxon>Actinomycetota</taxon>
        <taxon>Actinomycetes</taxon>
        <taxon>Mycobacteriales</taxon>
        <taxon>Corynebacteriaceae</taxon>
        <taxon>Corynebacterium</taxon>
    </lineage>
</organism>
<sequence length="231" mass="24431">MARRVSALVAAAGQGTRLGAAVPKAYVELAGMTLVERSVRAMLDSGVVDDIAIVVSPSMEDHARAIFEKAELADCVRLVHGSVERADSVWEGLKSIPDEDGIVLVHDAARALTPPDMIARVVNAVQAGAPAVIPVLALADTIKRVEGTQVIGTPDRATLRAVQTPQAFDLATLRAANEKYFASSTRTFVATDDASLMEWFGQRVTTVEGDGLAFKITTPIDLTLANAIIAQ</sequence>
<dbReference type="EC" id="2.7.7.60" evidence="7"/>
<dbReference type="PANTHER" id="PTHR32125:SF4">
    <property type="entry name" value="2-C-METHYL-D-ERYTHRITOL 4-PHOSPHATE CYTIDYLYLTRANSFERASE, CHLOROPLASTIC"/>
    <property type="match status" value="1"/>
</dbReference>
<proteinExistence type="inferred from homology"/>
<comment type="function">
    <text evidence="7">Catalyzes the formation of 4-diphosphocytidyl-2-C-methyl-D-erythritol from CTP and 2-C-methyl-D-erythritol 4-phosphate (MEP).</text>
</comment>